<evidence type="ECO:0000313" key="3">
    <source>
        <dbReference type="Proteomes" id="UP001227230"/>
    </source>
</evidence>
<keyword evidence="1" id="KW-0808">Transferase</keyword>
<evidence type="ECO:0000256" key="1">
    <source>
        <dbReference type="ARBA" id="ARBA00022679"/>
    </source>
</evidence>
<evidence type="ECO:0000313" key="2">
    <source>
        <dbReference type="EMBL" id="WJZ84715.1"/>
    </source>
</evidence>
<organism evidence="2 3">
    <name type="scientific">Vitis vinifera</name>
    <name type="common">Grape</name>
    <dbReference type="NCBI Taxonomy" id="29760"/>
    <lineage>
        <taxon>Eukaryota</taxon>
        <taxon>Viridiplantae</taxon>
        <taxon>Streptophyta</taxon>
        <taxon>Embryophyta</taxon>
        <taxon>Tracheophyta</taxon>
        <taxon>Spermatophyta</taxon>
        <taxon>Magnoliopsida</taxon>
        <taxon>eudicotyledons</taxon>
        <taxon>Gunneridae</taxon>
        <taxon>Pentapetalae</taxon>
        <taxon>rosids</taxon>
        <taxon>Vitales</taxon>
        <taxon>Vitaceae</taxon>
        <taxon>Viteae</taxon>
        <taxon>Vitis</taxon>
    </lineage>
</organism>
<dbReference type="PANTHER" id="PTHR48048:SF88">
    <property type="entry name" value="GLYCOSYLTRANSFERASE"/>
    <property type="match status" value="1"/>
</dbReference>
<dbReference type="Gene3D" id="3.40.50.2000">
    <property type="entry name" value="Glycogen Phosphorylase B"/>
    <property type="match status" value="2"/>
</dbReference>
<dbReference type="InterPro" id="IPR050481">
    <property type="entry name" value="UDP-glycosyltransf_plant"/>
</dbReference>
<reference evidence="2 3" key="1">
    <citation type="journal article" date="2023" name="Hortic Res">
        <title>The complete reference genome for grapevine (Vitis vinifera L.) genetics and breeding.</title>
        <authorList>
            <person name="Shi X."/>
            <person name="Cao S."/>
            <person name="Wang X."/>
            <person name="Huang S."/>
            <person name="Wang Y."/>
            <person name="Liu Z."/>
            <person name="Liu W."/>
            <person name="Leng X."/>
            <person name="Peng Y."/>
            <person name="Wang N."/>
            <person name="Wang Y."/>
            <person name="Ma Z."/>
            <person name="Xu X."/>
            <person name="Zhang F."/>
            <person name="Xue H."/>
            <person name="Zhong H."/>
            <person name="Wang Y."/>
            <person name="Zhang K."/>
            <person name="Velt A."/>
            <person name="Avia K."/>
            <person name="Holtgrawe D."/>
            <person name="Grimplet J."/>
            <person name="Matus J.T."/>
            <person name="Ware D."/>
            <person name="Wu X."/>
            <person name="Wang H."/>
            <person name="Liu C."/>
            <person name="Fang Y."/>
            <person name="Rustenholz C."/>
            <person name="Cheng Z."/>
            <person name="Xiao H."/>
            <person name="Zhou Y."/>
        </authorList>
    </citation>
    <scope>NUCLEOTIDE SEQUENCE [LARGE SCALE GENOMIC DNA]</scope>
    <source>
        <strain evidence="3">cv. Pinot noir / PN40024</strain>
        <tissue evidence="2">Leaf</tissue>
    </source>
</reference>
<dbReference type="CDD" id="cd03784">
    <property type="entry name" value="GT1_Gtf-like"/>
    <property type="match status" value="1"/>
</dbReference>
<dbReference type="Pfam" id="PF00201">
    <property type="entry name" value="UDPGT"/>
    <property type="match status" value="1"/>
</dbReference>
<dbReference type="EMBL" id="CP126650">
    <property type="protein sequence ID" value="WJZ84715.1"/>
    <property type="molecule type" value="Genomic_DNA"/>
</dbReference>
<keyword evidence="3" id="KW-1185">Reference proteome</keyword>
<proteinExistence type="predicted"/>
<accession>A0ABY9BPU7</accession>
<dbReference type="Proteomes" id="UP001227230">
    <property type="component" value="Chromosome 3"/>
</dbReference>
<sequence>MVKKIELIFVSVSAIGHLVSAVEFAKLLVGRDDRFSVTLLIMKLPLEDSAVTNYIHSVSASVSGSIRFVHLPELDSDSSNSHPSSSSPNIFYNIIARQKPLVRDAVHQLTRFESGRLVGIVVDMLYVANKLGVPSYVYFASSAACLALMFHLQTLKDRQGVDVTEFANSDAKLVVPGFVNSVPARVLPATAVDKEGGGSMDFLDRVRSFRDAKGILVNTFMELESHVINSFVDGTTPPIYTVGPLLNLQHANKQKQDSDLDVIQWLDDQPTSSVVFLCFGSAGAFHMDQIKEIAIGLQNSGHRFLWTLRQPPPKGKMAIPSDYVNFEEVLPERFLDRTSKIGKIIGWAPQAAVLAHSAVGGFISHCGWNSILESIWYGVPVAT</sequence>
<gene>
    <name evidence="2" type="ORF">VitviT2T_004308</name>
</gene>
<protein>
    <submittedName>
        <fullName evidence="2">Uncharacterized protein</fullName>
    </submittedName>
</protein>
<dbReference type="InterPro" id="IPR002213">
    <property type="entry name" value="UDP_glucos_trans"/>
</dbReference>
<name>A0ABY9BPU7_VITVI</name>
<dbReference type="SUPFAM" id="SSF53756">
    <property type="entry name" value="UDP-Glycosyltransferase/glycogen phosphorylase"/>
    <property type="match status" value="1"/>
</dbReference>
<dbReference type="PANTHER" id="PTHR48048">
    <property type="entry name" value="GLYCOSYLTRANSFERASE"/>
    <property type="match status" value="1"/>
</dbReference>